<evidence type="ECO:0000313" key="9">
    <source>
        <dbReference type="Proteomes" id="UP000494040"/>
    </source>
</evidence>
<dbReference type="PANTHER" id="PTHR23162">
    <property type="entry name" value="OUTER DENSE FIBER OF SPERM TAILS 2"/>
    <property type="match status" value="1"/>
</dbReference>
<dbReference type="GeneID" id="106673822"/>
<feature type="coiled-coil region" evidence="6">
    <location>
        <begin position="756"/>
        <end position="942"/>
    </location>
</feature>
<proteinExistence type="inferred from homology"/>
<protein>
    <submittedName>
        <fullName evidence="8">Uncharacterized protein</fullName>
    </submittedName>
</protein>
<comment type="subcellular location">
    <subcellularLocation>
        <location evidence="1">Cytoplasm</location>
        <location evidence="1">Cytoskeleton</location>
        <location evidence="1">Microtubule organizing center</location>
        <location evidence="1">Centrosome</location>
    </subcellularLocation>
</comment>
<evidence type="ECO:0000256" key="2">
    <source>
        <dbReference type="ARBA" id="ARBA00009316"/>
    </source>
</evidence>
<keyword evidence="3" id="KW-0963">Cytoplasm</keyword>
<evidence type="ECO:0000313" key="8">
    <source>
        <dbReference type="EnsemblMetazoa" id="XP_014261611.1"/>
    </source>
</evidence>
<keyword evidence="9" id="KW-1185">Reference proteome</keyword>
<feature type="region of interest" description="Disordered" evidence="7">
    <location>
        <begin position="442"/>
        <end position="494"/>
    </location>
</feature>
<feature type="compositionally biased region" description="Polar residues" evidence="7">
    <location>
        <begin position="442"/>
        <end position="476"/>
    </location>
</feature>
<feature type="coiled-coil region" evidence="6">
    <location>
        <begin position="208"/>
        <end position="266"/>
    </location>
</feature>
<dbReference type="AlphaFoldDB" id="A0A8I6SBX6"/>
<reference evidence="8" key="1">
    <citation type="submission" date="2022-01" db="UniProtKB">
        <authorList>
            <consortium name="EnsemblMetazoa"/>
        </authorList>
    </citation>
    <scope>IDENTIFICATION</scope>
</reference>
<dbReference type="EnsemblMetazoa" id="XM_014406125.1">
    <property type="protein sequence ID" value="XP_014261611.1"/>
    <property type="gene ID" value="LOC106673822"/>
</dbReference>
<evidence type="ECO:0000256" key="5">
    <source>
        <dbReference type="ARBA" id="ARBA00023212"/>
    </source>
</evidence>
<organism evidence="8 9">
    <name type="scientific">Cimex lectularius</name>
    <name type="common">Bed bug</name>
    <name type="synonym">Acanthia lectularia</name>
    <dbReference type="NCBI Taxonomy" id="79782"/>
    <lineage>
        <taxon>Eukaryota</taxon>
        <taxon>Metazoa</taxon>
        <taxon>Ecdysozoa</taxon>
        <taxon>Arthropoda</taxon>
        <taxon>Hexapoda</taxon>
        <taxon>Insecta</taxon>
        <taxon>Pterygota</taxon>
        <taxon>Neoptera</taxon>
        <taxon>Paraneoptera</taxon>
        <taxon>Hemiptera</taxon>
        <taxon>Heteroptera</taxon>
        <taxon>Panheteroptera</taxon>
        <taxon>Cimicomorpha</taxon>
        <taxon>Cimicidae</taxon>
        <taxon>Cimex</taxon>
    </lineage>
</organism>
<evidence type="ECO:0000256" key="1">
    <source>
        <dbReference type="ARBA" id="ARBA00004300"/>
    </source>
</evidence>
<evidence type="ECO:0000256" key="6">
    <source>
        <dbReference type="SAM" id="Coils"/>
    </source>
</evidence>
<dbReference type="RefSeq" id="XP_014261611.1">
    <property type="nucleotide sequence ID" value="XM_014406125.1"/>
</dbReference>
<evidence type="ECO:0000256" key="4">
    <source>
        <dbReference type="ARBA" id="ARBA00023054"/>
    </source>
</evidence>
<accession>A0A8I6SBX6</accession>
<evidence type="ECO:0000256" key="3">
    <source>
        <dbReference type="ARBA" id="ARBA00022490"/>
    </source>
</evidence>
<comment type="similarity">
    <text evidence="2">Belongs to the ODF2 family.</text>
</comment>
<feature type="coiled-coil region" evidence="6">
    <location>
        <begin position="501"/>
        <end position="528"/>
    </location>
</feature>
<dbReference type="Proteomes" id="UP000494040">
    <property type="component" value="Unassembled WGS sequence"/>
</dbReference>
<dbReference type="InterPro" id="IPR026099">
    <property type="entry name" value="Odf2-rel"/>
</dbReference>
<dbReference type="GO" id="GO:0005813">
    <property type="term" value="C:centrosome"/>
    <property type="evidence" value="ECO:0007669"/>
    <property type="project" value="UniProtKB-SubCell"/>
</dbReference>
<dbReference type="GO" id="GO:1902017">
    <property type="term" value="P:regulation of cilium assembly"/>
    <property type="evidence" value="ECO:0007669"/>
    <property type="project" value="TreeGrafter"/>
</dbReference>
<keyword evidence="4 6" id="KW-0175">Coiled coil</keyword>
<evidence type="ECO:0000256" key="7">
    <source>
        <dbReference type="SAM" id="MobiDB-lite"/>
    </source>
</evidence>
<feature type="coiled-coil region" evidence="6">
    <location>
        <begin position="574"/>
        <end position="723"/>
    </location>
</feature>
<dbReference type="OrthoDB" id="6631464at2759"/>
<keyword evidence="5" id="KW-0206">Cytoskeleton</keyword>
<name>A0A8I6SBX6_CIMLE</name>
<dbReference type="PANTHER" id="PTHR23162:SF10">
    <property type="entry name" value="FI13205P"/>
    <property type="match status" value="1"/>
</dbReference>
<sequence>MKNKVGQLKEECNNRNKNRLSHLHTCQKQKRGQKDQHYRSEGRTNIYDELNKAFHVLRTKRPVHPEEVELGEQKKRVLRVFRNYLKEDKVLKFFNLLPENKRMEDNRVYAYTDSEGVSDEGYTDEEEYKAEFKSRNQGQKILEQQVSTHPTGAAIPVATTSALPSVEASKDINKSQSKSPKAPMGCFENEQKKFENIHLSDSTVLEELRIADQRANNAAKMLETVREQIARYAEKEEMTEEDIQIMQRKQAELMEKMSEFEEITKRVQQLVGLRDVSSTHLGLPNKPITIRKSDKCVEELPKVVICGPGGIEQVPKIIVCSDKKTNKQITTQGHAMPDNLHPSMDSQNECMPYYTQQITGEPAIQSQPQILEHQIQTFSISQGAYTIPQGMSQVPMMAGYPEPFVPYASQQYPWGQSCYQQEMGPYAVPLQPHKFQDFYETSATSDIRSAPSGDQTNDDSQAHSAGLTDPTTSSIPPGQHMESSKHQPSTLEKQATVESIVKSMEEEVRSIQKELELVQAERRGLELQKKLLTCAAASPGGGPSATSIEKPLTVCTNRPIQQQTTYETEGIDRAQALECQLSTMREKYKKLQQDYNVKVEEISLVRVEFDAAKRDAMALLEKSEEAEARVDDLLERLKAVENEKMRIAGSKDQMMEMEQQLVLAKQRYREGQEEIEEMRTNMQDVMLQLEDYRNKYLNAQQTVEEQRRQLDIMELENNRIGEQVNLEIQRVKTQFQEKLQELTPLPDMLKATQLKLQETQQLRLIAERTAEQTRKEMDELTEKHQALLEELEEYKKDSSNYDAEKVHLKNSLTTGEKKIEEIKSENAKLRATVARLEELALNNERRFDEKTHEALQLQTQLETLREESARQVARTKDRCESVRRNLQSQISELERQLAQSRAAARTAQKDRDEIRQKMQAQITSLNDNFEQAQLRIRSLQSHVNYLKNSYTNIFAPEQQNVPIESAQGPY</sequence>